<dbReference type="CDD" id="cd07377">
    <property type="entry name" value="WHTH_GntR"/>
    <property type="match status" value="1"/>
</dbReference>
<sequence>MEAADGGARPPGGADAHSMSQVRWAAPPRTSLGEYVVRELRERIATGELRPGEHLRETELAAALNVSRGPVREAFAILEAEGQVEIRRHRGAFVSVLTRRDVEEVHTLRTAMEALAAERAATRLTPAHFAEMDRVLEAMKGTSGSVAPQEAVALDLAFHDVIYDAADHARLQRVWTSLRSQVSFFLHTRNVNFPDFPTVGFSEHFELREALAGGDPAVARAAAEKHMTGAYSRLSQLELPEV</sequence>
<dbReference type="AlphaFoldDB" id="C5C395"/>
<dbReference type="SMART" id="SM00895">
    <property type="entry name" value="FCD"/>
    <property type="match status" value="1"/>
</dbReference>
<organism evidence="6 7">
    <name type="scientific">Beutenbergia cavernae (strain ATCC BAA-8 / DSM 12333 / CCUG 43141 / JCM 11478 / NBRC 16432 / NCIMB 13614 / HKI 0122)</name>
    <dbReference type="NCBI Taxonomy" id="471853"/>
    <lineage>
        <taxon>Bacteria</taxon>
        <taxon>Bacillati</taxon>
        <taxon>Actinomycetota</taxon>
        <taxon>Actinomycetes</taxon>
        <taxon>Micrococcales</taxon>
        <taxon>Beutenbergiaceae</taxon>
        <taxon>Beutenbergia</taxon>
    </lineage>
</organism>
<dbReference type="PROSITE" id="PS50949">
    <property type="entry name" value="HTH_GNTR"/>
    <property type="match status" value="1"/>
</dbReference>
<dbReference type="SUPFAM" id="SSF48008">
    <property type="entry name" value="GntR ligand-binding domain-like"/>
    <property type="match status" value="1"/>
</dbReference>
<dbReference type="KEGG" id="bcv:Bcav_1538"/>
<dbReference type="eggNOG" id="COG1802">
    <property type="taxonomic scope" value="Bacteria"/>
</dbReference>
<accession>C5C395</accession>
<protein>
    <submittedName>
        <fullName evidence="6">Transcriptional regulator, GntR family</fullName>
    </submittedName>
</protein>
<evidence type="ECO:0000313" key="7">
    <source>
        <dbReference type="Proteomes" id="UP000007962"/>
    </source>
</evidence>
<feature type="domain" description="HTH gntR-type" evidence="5">
    <location>
        <begin position="30"/>
        <end position="97"/>
    </location>
</feature>
<evidence type="ECO:0000256" key="2">
    <source>
        <dbReference type="ARBA" id="ARBA00023125"/>
    </source>
</evidence>
<dbReference type="Gene3D" id="1.20.120.530">
    <property type="entry name" value="GntR ligand-binding domain-like"/>
    <property type="match status" value="1"/>
</dbReference>
<evidence type="ECO:0000259" key="5">
    <source>
        <dbReference type="PROSITE" id="PS50949"/>
    </source>
</evidence>
<dbReference type="Proteomes" id="UP000007962">
    <property type="component" value="Chromosome"/>
</dbReference>
<dbReference type="PANTHER" id="PTHR43537:SF24">
    <property type="entry name" value="GLUCONATE OPERON TRANSCRIPTIONAL REPRESSOR"/>
    <property type="match status" value="1"/>
</dbReference>
<dbReference type="STRING" id="471853.Bcav_1538"/>
<dbReference type="Pfam" id="PF00392">
    <property type="entry name" value="GntR"/>
    <property type="match status" value="1"/>
</dbReference>
<dbReference type="Pfam" id="PF07729">
    <property type="entry name" value="FCD"/>
    <property type="match status" value="1"/>
</dbReference>
<dbReference type="SMART" id="SM00345">
    <property type="entry name" value="HTH_GNTR"/>
    <property type="match status" value="1"/>
</dbReference>
<gene>
    <name evidence="6" type="ordered locus">Bcav_1538</name>
</gene>
<dbReference type="InterPro" id="IPR000524">
    <property type="entry name" value="Tscrpt_reg_HTH_GntR"/>
</dbReference>
<dbReference type="InterPro" id="IPR011711">
    <property type="entry name" value="GntR_C"/>
</dbReference>
<evidence type="ECO:0000256" key="1">
    <source>
        <dbReference type="ARBA" id="ARBA00023015"/>
    </source>
</evidence>
<keyword evidence="3" id="KW-0804">Transcription</keyword>
<dbReference type="SUPFAM" id="SSF46785">
    <property type="entry name" value="Winged helix' DNA-binding domain"/>
    <property type="match status" value="1"/>
</dbReference>
<proteinExistence type="predicted"/>
<feature type="region of interest" description="Disordered" evidence="4">
    <location>
        <begin position="1"/>
        <end position="24"/>
    </location>
</feature>
<feature type="compositionally biased region" description="Low complexity" evidence="4">
    <location>
        <begin position="1"/>
        <end position="16"/>
    </location>
</feature>
<dbReference type="InterPro" id="IPR036388">
    <property type="entry name" value="WH-like_DNA-bd_sf"/>
</dbReference>
<dbReference type="Gene3D" id="1.10.10.10">
    <property type="entry name" value="Winged helix-like DNA-binding domain superfamily/Winged helix DNA-binding domain"/>
    <property type="match status" value="1"/>
</dbReference>
<keyword evidence="7" id="KW-1185">Reference proteome</keyword>
<dbReference type="InterPro" id="IPR036390">
    <property type="entry name" value="WH_DNA-bd_sf"/>
</dbReference>
<dbReference type="HOGENOM" id="CLU_017584_5_5_11"/>
<evidence type="ECO:0000256" key="3">
    <source>
        <dbReference type="ARBA" id="ARBA00023163"/>
    </source>
</evidence>
<evidence type="ECO:0000256" key="4">
    <source>
        <dbReference type="SAM" id="MobiDB-lite"/>
    </source>
</evidence>
<dbReference type="GO" id="GO:0003677">
    <property type="term" value="F:DNA binding"/>
    <property type="evidence" value="ECO:0007669"/>
    <property type="project" value="UniProtKB-KW"/>
</dbReference>
<keyword evidence="2" id="KW-0238">DNA-binding</keyword>
<dbReference type="GO" id="GO:0003700">
    <property type="term" value="F:DNA-binding transcription factor activity"/>
    <property type="evidence" value="ECO:0007669"/>
    <property type="project" value="InterPro"/>
</dbReference>
<dbReference type="EMBL" id="CP001618">
    <property type="protein sequence ID" value="ACQ79794.1"/>
    <property type="molecule type" value="Genomic_DNA"/>
</dbReference>
<evidence type="ECO:0000313" key="6">
    <source>
        <dbReference type="EMBL" id="ACQ79794.1"/>
    </source>
</evidence>
<dbReference type="InterPro" id="IPR008920">
    <property type="entry name" value="TF_FadR/GntR_C"/>
</dbReference>
<name>C5C395_BEUC1</name>
<keyword evidence="1" id="KW-0805">Transcription regulation</keyword>
<reference evidence="6 7" key="1">
    <citation type="journal article" date="2009" name="Stand. Genomic Sci.">
        <title>Complete genome sequence of Beutenbergia cavernae type strain (HKI 0122).</title>
        <authorList>
            <person name="Land M."/>
            <person name="Pukall R."/>
            <person name="Abt B."/>
            <person name="Goker M."/>
            <person name="Rohde M."/>
            <person name="Glavina Del Rio T."/>
            <person name="Tice H."/>
            <person name="Copeland A."/>
            <person name="Cheng J.F."/>
            <person name="Lucas S."/>
            <person name="Chen F."/>
            <person name="Nolan M."/>
            <person name="Bruce D."/>
            <person name="Goodwin L."/>
            <person name="Pitluck S."/>
            <person name="Ivanova N."/>
            <person name="Mavromatis K."/>
            <person name="Ovchinnikova G."/>
            <person name="Pati A."/>
            <person name="Chen A."/>
            <person name="Palaniappan K."/>
            <person name="Hauser L."/>
            <person name="Chang Y.J."/>
            <person name="Jefferies C.C."/>
            <person name="Saunders E."/>
            <person name="Brettin T."/>
            <person name="Detter J.C."/>
            <person name="Han C."/>
            <person name="Chain P."/>
            <person name="Bristow J."/>
            <person name="Eisen J.A."/>
            <person name="Markowitz V."/>
            <person name="Hugenholtz P."/>
            <person name="Kyrpides N.C."/>
            <person name="Klenk H.P."/>
            <person name="Lapidus A."/>
        </authorList>
    </citation>
    <scope>NUCLEOTIDE SEQUENCE [LARGE SCALE GENOMIC DNA]</scope>
    <source>
        <strain evidence="7">ATCC BAA-8 / DSM 12333 / NBRC 16432</strain>
    </source>
</reference>
<dbReference type="PANTHER" id="PTHR43537">
    <property type="entry name" value="TRANSCRIPTIONAL REGULATOR, GNTR FAMILY"/>
    <property type="match status" value="1"/>
</dbReference>